<evidence type="ECO:0000256" key="1">
    <source>
        <dbReference type="SAM" id="MobiDB-lite"/>
    </source>
</evidence>
<protein>
    <submittedName>
        <fullName evidence="3">Uncharacterized protein</fullName>
    </submittedName>
</protein>
<evidence type="ECO:0000313" key="3">
    <source>
        <dbReference type="EMBL" id="MXO64059.1"/>
    </source>
</evidence>
<feature type="signal peptide" evidence="2">
    <location>
        <begin position="1"/>
        <end position="26"/>
    </location>
</feature>
<dbReference type="OrthoDB" id="485556at2"/>
<gene>
    <name evidence="3" type="ORF">GRI48_13725</name>
</gene>
<organism evidence="3 4">
    <name type="scientific">Qipengyuania oceanensis</name>
    <dbReference type="NCBI Taxonomy" id="1463597"/>
    <lineage>
        <taxon>Bacteria</taxon>
        <taxon>Pseudomonadati</taxon>
        <taxon>Pseudomonadota</taxon>
        <taxon>Alphaproteobacteria</taxon>
        <taxon>Sphingomonadales</taxon>
        <taxon>Erythrobacteraceae</taxon>
        <taxon>Qipengyuania</taxon>
    </lineage>
</organism>
<name>A0A844YKZ5_9SPHN</name>
<keyword evidence="4" id="KW-1185">Reference proteome</keyword>
<dbReference type="EMBL" id="WTYN01000006">
    <property type="protein sequence ID" value="MXO64059.1"/>
    <property type="molecule type" value="Genomic_DNA"/>
</dbReference>
<keyword evidence="2" id="KW-0732">Signal</keyword>
<accession>A0A844YKZ5</accession>
<reference evidence="3 4" key="1">
    <citation type="submission" date="2019-12" db="EMBL/GenBank/DDBJ databases">
        <title>Genomic-based taxomic classification of the family Erythrobacteraceae.</title>
        <authorList>
            <person name="Xu L."/>
        </authorList>
    </citation>
    <scope>NUCLEOTIDE SEQUENCE [LARGE SCALE GENOMIC DNA]</scope>
    <source>
        <strain evidence="3 4">MCCC 1A09965</strain>
    </source>
</reference>
<evidence type="ECO:0000256" key="2">
    <source>
        <dbReference type="SAM" id="SignalP"/>
    </source>
</evidence>
<evidence type="ECO:0000313" key="4">
    <source>
        <dbReference type="Proteomes" id="UP000445582"/>
    </source>
</evidence>
<feature type="chain" id="PRO_5032516812" evidence="2">
    <location>
        <begin position="27"/>
        <end position="202"/>
    </location>
</feature>
<dbReference type="RefSeq" id="WP_160677503.1">
    <property type="nucleotide sequence ID" value="NZ_WTYN01000006.1"/>
</dbReference>
<feature type="region of interest" description="Disordered" evidence="1">
    <location>
        <begin position="25"/>
        <end position="81"/>
    </location>
</feature>
<sequence>MSQPRPDRFLAITVALSLLLAGCGQRAPSETQAPDTLPEAPAPDDADRATPSTVGSGTVAEQGAEVPDLSPPVLTPEAERGKKGARNVLLSLARMIELKAYDQAWDLLARVDDKQRSESEFAALFASLQDISVQIGDGVLEGAAGSSYYNTLVVVTARDGEGRPVKIEGPVVLRRVNDVPGANAEDLRWHITSLALDKSPSV</sequence>
<comment type="caution">
    <text evidence="3">The sequence shown here is derived from an EMBL/GenBank/DDBJ whole genome shotgun (WGS) entry which is preliminary data.</text>
</comment>
<dbReference type="Proteomes" id="UP000445582">
    <property type="component" value="Unassembled WGS sequence"/>
</dbReference>
<proteinExistence type="predicted"/>
<dbReference type="PROSITE" id="PS51257">
    <property type="entry name" value="PROKAR_LIPOPROTEIN"/>
    <property type="match status" value="1"/>
</dbReference>
<dbReference type="AlphaFoldDB" id="A0A844YKZ5"/>